<dbReference type="PANTHER" id="PTHR15204:SF0">
    <property type="entry name" value="LARGE PROLINE-RICH PROTEIN BAG6"/>
    <property type="match status" value="1"/>
</dbReference>
<dbReference type="EMBL" id="QUSY01000669">
    <property type="protein sequence ID" value="RHY27971.1"/>
    <property type="molecule type" value="Genomic_DNA"/>
</dbReference>
<organism evidence="3 4">
    <name type="scientific">Aphanomyces invadans</name>
    <dbReference type="NCBI Taxonomy" id="157072"/>
    <lineage>
        <taxon>Eukaryota</taxon>
        <taxon>Sar</taxon>
        <taxon>Stramenopiles</taxon>
        <taxon>Oomycota</taxon>
        <taxon>Saprolegniomycetes</taxon>
        <taxon>Saprolegniales</taxon>
        <taxon>Verrucalvaceae</taxon>
        <taxon>Aphanomyces</taxon>
    </lineage>
</organism>
<dbReference type="GO" id="GO:0036503">
    <property type="term" value="P:ERAD pathway"/>
    <property type="evidence" value="ECO:0007669"/>
    <property type="project" value="TreeGrafter"/>
</dbReference>
<dbReference type="Pfam" id="PF11717">
    <property type="entry name" value="Tudor-knot"/>
    <property type="match status" value="1"/>
</dbReference>
<dbReference type="SUPFAM" id="SSF54160">
    <property type="entry name" value="Chromo domain-like"/>
    <property type="match status" value="1"/>
</dbReference>
<dbReference type="SMART" id="SM00213">
    <property type="entry name" value="UBQ"/>
    <property type="match status" value="1"/>
</dbReference>
<feature type="domain" description="Ubiquitin-like" evidence="2">
    <location>
        <begin position="1"/>
        <end position="98"/>
    </location>
</feature>
<dbReference type="AlphaFoldDB" id="A0A418AS54"/>
<dbReference type="GO" id="GO:0031593">
    <property type="term" value="F:polyubiquitin modification-dependent protein binding"/>
    <property type="evidence" value="ECO:0007669"/>
    <property type="project" value="TreeGrafter"/>
</dbReference>
<keyword evidence="4" id="KW-1185">Reference proteome</keyword>
<dbReference type="SUPFAM" id="SSF54236">
    <property type="entry name" value="Ubiquitin-like"/>
    <property type="match status" value="1"/>
</dbReference>
<dbReference type="Gene3D" id="2.30.30.140">
    <property type="match status" value="1"/>
</dbReference>
<feature type="compositionally biased region" description="Polar residues" evidence="1">
    <location>
        <begin position="175"/>
        <end position="188"/>
    </location>
</feature>
<dbReference type="GO" id="GO:0071818">
    <property type="term" value="C:BAT3 complex"/>
    <property type="evidence" value="ECO:0007669"/>
    <property type="project" value="TreeGrafter"/>
</dbReference>
<dbReference type="InterPro" id="IPR000626">
    <property type="entry name" value="Ubiquitin-like_dom"/>
</dbReference>
<proteinExistence type="predicted"/>
<reference evidence="3 4" key="1">
    <citation type="submission" date="2018-08" db="EMBL/GenBank/DDBJ databases">
        <title>Aphanomyces genome sequencing and annotation.</title>
        <authorList>
            <person name="Minardi D."/>
            <person name="Oidtmann B."/>
            <person name="Van Der Giezen M."/>
            <person name="Studholme D.J."/>
        </authorList>
    </citation>
    <scope>NUCLEOTIDE SEQUENCE [LARGE SCALE GENOMIC DNA]</scope>
    <source>
        <strain evidence="3 4">NJM0002</strain>
    </source>
</reference>
<dbReference type="CDD" id="cd20104">
    <property type="entry name" value="MBT_PHF20L1-like"/>
    <property type="match status" value="1"/>
</dbReference>
<feature type="region of interest" description="Disordered" evidence="1">
    <location>
        <begin position="352"/>
        <end position="383"/>
    </location>
</feature>
<gene>
    <name evidence="3" type="ORF">DYB32_006380</name>
</gene>
<sequence length="439" mass="48391">MEIRIKTLNDHTFSLTVARSVSIRDLKTTLQTTTAVPPQRQRLIYRGPHPFIMLHDGSLIAFDRFILVGKLLRDGDLLSAYNVEDGHTVHMVARPDRAQQPTSPTPLSSSRLAPLHDTAEMLQSRLARLDASTASSLATMRRRLGVDSGFATSLPAASRMHHDRLDFLRSRYGPSDSTPSNEPESEASTIVPPPSVEHIRQGLLTIQSMLSLPATPVAAGEPSPPSRQFFVGQWLDVKDTVNQWLEGTILEVNEDQVFVHYHGWPSRWDEWIDRKSPRLAAFRTRTLHGAGTSRHLSPAPMLAVSELASHASPQPLPRRSIDVHIHAILAPNSSSSFASGMFSCHKKLPDTIDRSNASPSPLGDLLPELQPFESHPTSMPSSSMPTFLDVIRRTMHDLTPSTVASQNAWAATTADASMQVDNNDDDLDAVVAEDIQDME</sequence>
<comment type="caution">
    <text evidence="3">The sequence shown here is derived from an EMBL/GenBank/DDBJ whole genome shotgun (WGS) entry which is preliminary data.</text>
</comment>
<dbReference type="PANTHER" id="PTHR15204">
    <property type="entry name" value="LARGE PROLINE-RICH PROTEIN BAG6"/>
    <property type="match status" value="1"/>
</dbReference>
<feature type="region of interest" description="Disordered" evidence="1">
    <location>
        <begin position="169"/>
        <end position="194"/>
    </location>
</feature>
<name>A0A418AS54_9STRA</name>
<dbReference type="Gene3D" id="3.10.20.90">
    <property type="entry name" value="Phosphatidylinositol 3-kinase Catalytic Subunit, Chain A, domain 1"/>
    <property type="match status" value="1"/>
</dbReference>
<dbReference type="InterPro" id="IPR025995">
    <property type="entry name" value="Tudor-knot"/>
</dbReference>
<accession>A0A418AS54</accession>
<dbReference type="InterPro" id="IPR016197">
    <property type="entry name" value="Chromo-like_dom_sf"/>
</dbReference>
<evidence type="ECO:0000256" key="1">
    <source>
        <dbReference type="SAM" id="MobiDB-lite"/>
    </source>
</evidence>
<evidence type="ECO:0000313" key="4">
    <source>
        <dbReference type="Proteomes" id="UP000285060"/>
    </source>
</evidence>
<dbReference type="Proteomes" id="UP000285060">
    <property type="component" value="Unassembled WGS sequence"/>
</dbReference>
<dbReference type="VEuPathDB" id="FungiDB:H310_10115"/>
<evidence type="ECO:0000259" key="2">
    <source>
        <dbReference type="PROSITE" id="PS50053"/>
    </source>
</evidence>
<dbReference type="Pfam" id="PF00240">
    <property type="entry name" value="ubiquitin"/>
    <property type="match status" value="2"/>
</dbReference>
<dbReference type="PROSITE" id="PS50053">
    <property type="entry name" value="UBIQUITIN_2"/>
    <property type="match status" value="1"/>
</dbReference>
<evidence type="ECO:0000313" key="3">
    <source>
        <dbReference type="EMBL" id="RHY27971.1"/>
    </source>
</evidence>
<protein>
    <recommendedName>
        <fullName evidence="2">Ubiquitin-like domain-containing protein</fullName>
    </recommendedName>
</protein>
<dbReference type="GO" id="GO:0051787">
    <property type="term" value="F:misfolded protein binding"/>
    <property type="evidence" value="ECO:0007669"/>
    <property type="project" value="TreeGrafter"/>
</dbReference>
<dbReference type="InterPro" id="IPR029071">
    <property type="entry name" value="Ubiquitin-like_domsf"/>
</dbReference>